<proteinExistence type="predicted"/>
<protein>
    <submittedName>
        <fullName evidence="2">Uncharacterized protein</fullName>
    </submittedName>
</protein>
<keyword evidence="1" id="KW-0812">Transmembrane</keyword>
<dbReference type="AlphaFoldDB" id="A0A939E158"/>
<name>A0A939E158_9CORY</name>
<keyword evidence="1" id="KW-0472">Membrane</keyword>
<feature type="transmembrane region" description="Helical" evidence="1">
    <location>
        <begin position="14"/>
        <end position="38"/>
    </location>
</feature>
<evidence type="ECO:0000256" key="1">
    <source>
        <dbReference type="SAM" id="Phobius"/>
    </source>
</evidence>
<organism evidence="2 3">
    <name type="scientific">Corynebacterium mendelii</name>
    <dbReference type="NCBI Taxonomy" id="2765362"/>
    <lineage>
        <taxon>Bacteria</taxon>
        <taxon>Bacillati</taxon>
        <taxon>Actinomycetota</taxon>
        <taxon>Actinomycetes</taxon>
        <taxon>Mycobacteriales</taxon>
        <taxon>Corynebacteriaceae</taxon>
        <taxon>Corynebacterium</taxon>
    </lineage>
</organism>
<dbReference type="RefSeq" id="WP_207118689.1">
    <property type="nucleotide sequence ID" value="NZ_JAFLEQ010000008.1"/>
</dbReference>
<accession>A0A939E158</accession>
<dbReference type="Proteomes" id="UP000664332">
    <property type="component" value="Unassembled WGS sequence"/>
</dbReference>
<keyword evidence="1" id="KW-1133">Transmembrane helix</keyword>
<evidence type="ECO:0000313" key="2">
    <source>
        <dbReference type="EMBL" id="MBN9643923.1"/>
    </source>
</evidence>
<dbReference type="EMBL" id="JAFLEQ010000008">
    <property type="protein sequence ID" value="MBN9643923.1"/>
    <property type="molecule type" value="Genomic_DNA"/>
</dbReference>
<gene>
    <name evidence="2" type="ORF">JZY06_04730</name>
</gene>
<reference evidence="2" key="1">
    <citation type="submission" date="2021-03" db="EMBL/GenBank/DDBJ databases">
        <authorList>
            <person name="Sun Q."/>
        </authorList>
    </citation>
    <scope>NUCLEOTIDE SEQUENCE</scope>
    <source>
        <strain evidence="2">CCM 8862</strain>
    </source>
</reference>
<evidence type="ECO:0000313" key="3">
    <source>
        <dbReference type="Proteomes" id="UP000664332"/>
    </source>
</evidence>
<sequence length="228" mass="24603">MSLLQATAVGPDPYAPMLMIIGLFLGVAFLVITFLVWLDKGLLNFTGTSYADTDLAPPSLITAVDEMVQENLGAVFAGEDLLRRWQEVKHPVDSSKPFHRQQQHPGRTQVQSFWGYVTGIGLLEQGDGQAIEAVATALRADIAAFVADHPDDPRAARASVIAEAADRAGLKPKPQRATVLFGAAKAWQQLLGGSPSDPEALDESVRATPMIYPVRALGGFVPYRARVR</sequence>
<comment type="caution">
    <text evidence="2">The sequence shown here is derived from an EMBL/GenBank/DDBJ whole genome shotgun (WGS) entry which is preliminary data.</text>
</comment>
<keyword evidence="3" id="KW-1185">Reference proteome</keyword>